<dbReference type="EMBL" id="EQ974233">
    <property type="protein sequence ID" value="EEF31584.1"/>
    <property type="molecule type" value="Genomic_DNA"/>
</dbReference>
<sequence length="131" mass="14500">MAYDPWLPDDSNAYTTSFIPQGLEDAKSKVAIGSLLDKSELKLTLFGTESGSCKFLARSRILCGDVVRIVSQQRTCFAKRESLLMNSVKSIPISMNRLYTFLLMIRGYSKAMIGSFTIKEAEAMGVQEALS</sequence>
<reference evidence="2" key="1">
    <citation type="journal article" date="2010" name="Nat. Biotechnol.">
        <title>Draft genome sequence of the oilseed species Ricinus communis.</title>
        <authorList>
            <person name="Chan A.P."/>
            <person name="Crabtree J."/>
            <person name="Zhao Q."/>
            <person name="Lorenzi H."/>
            <person name="Orvis J."/>
            <person name="Puiu D."/>
            <person name="Melake-Berhan A."/>
            <person name="Jones K.M."/>
            <person name="Redman J."/>
            <person name="Chen G."/>
            <person name="Cahoon E.B."/>
            <person name="Gedil M."/>
            <person name="Stanke M."/>
            <person name="Haas B.J."/>
            <person name="Wortman J.R."/>
            <person name="Fraser-Liggett C.M."/>
            <person name="Ravel J."/>
            <person name="Rabinowicz P.D."/>
        </authorList>
    </citation>
    <scope>NUCLEOTIDE SEQUENCE [LARGE SCALE GENOMIC DNA]</scope>
    <source>
        <strain evidence="2">cv. Hale</strain>
    </source>
</reference>
<evidence type="ECO:0000313" key="2">
    <source>
        <dbReference type="Proteomes" id="UP000008311"/>
    </source>
</evidence>
<dbReference type="AlphaFoldDB" id="B9SXU7"/>
<name>B9SXU7_RICCO</name>
<gene>
    <name evidence="1" type="ORF">RCOM_0877670</name>
</gene>
<protein>
    <submittedName>
        <fullName evidence="1">Uncharacterized protein</fullName>
    </submittedName>
</protein>
<accession>B9SXU7</accession>
<keyword evidence="2" id="KW-1185">Reference proteome</keyword>
<organism evidence="1 2">
    <name type="scientific">Ricinus communis</name>
    <name type="common">Castor bean</name>
    <dbReference type="NCBI Taxonomy" id="3988"/>
    <lineage>
        <taxon>Eukaryota</taxon>
        <taxon>Viridiplantae</taxon>
        <taxon>Streptophyta</taxon>
        <taxon>Embryophyta</taxon>
        <taxon>Tracheophyta</taxon>
        <taxon>Spermatophyta</taxon>
        <taxon>Magnoliopsida</taxon>
        <taxon>eudicotyledons</taxon>
        <taxon>Gunneridae</taxon>
        <taxon>Pentapetalae</taxon>
        <taxon>rosids</taxon>
        <taxon>fabids</taxon>
        <taxon>Malpighiales</taxon>
        <taxon>Euphorbiaceae</taxon>
        <taxon>Acalyphoideae</taxon>
        <taxon>Acalypheae</taxon>
        <taxon>Ricinus</taxon>
    </lineage>
</organism>
<evidence type="ECO:0000313" key="1">
    <source>
        <dbReference type="EMBL" id="EEF31584.1"/>
    </source>
</evidence>
<proteinExistence type="predicted"/>
<dbReference type="Proteomes" id="UP000008311">
    <property type="component" value="Unassembled WGS sequence"/>
</dbReference>
<dbReference type="InParanoid" id="B9SXU7"/>